<evidence type="ECO:0000313" key="5">
    <source>
        <dbReference type="Proteomes" id="UP000030635"/>
    </source>
</evidence>
<dbReference type="RefSeq" id="WP_039311894.1">
    <property type="nucleotide sequence ID" value="NZ_CP006905.1"/>
</dbReference>
<dbReference type="Proteomes" id="UP000030635">
    <property type="component" value="Chromosome"/>
</dbReference>
<keyword evidence="5" id="KW-1185">Reference proteome</keyword>
<name>A0A0A7FZE5_9CLOT</name>
<dbReference type="InterPro" id="IPR000249">
    <property type="entry name" value="BMC_dom"/>
</dbReference>
<keyword evidence="2" id="KW-1283">Bacterial microcompartment</keyword>
<dbReference type="Gene3D" id="3.30.70.1710">
    <property type="match status" value="1"/>
</dbReference>
<organism evidence="4 5">
    <name type="scientific">Clostridium baratii str. Sullivan</name>
    <dbReference type="NCBI Taxonomy" id="1415775"/>
    <lineage>
        <taxon>Bacteria</taxon>
        <taxon>Bacillati</taxon>
        <taxon>Bacillota</taxon>
        <taxon>Clostridia</taxon>
        <taxon>Eubacteriales</taxon>
        <taxon>Clostridiaceae</taxon>
        <taxon>Clostridium</taxon>
    </lineage>
</organism>
<comment type="subcellular location">
    <subcellularLocation>
        <location evidence="1">Bacterial microcompartment</location>
    </subcellularLocation>
</comment>
<evidence type="ECO:0000256" key="1">
    <source>
        <dbReference type="ARBA" id="ARBA00024322"/>
    </source>
</evidence>
<evidence type="ECO:0000256" key="2">
    <source>
        <dbReference type="ARBA" id="ARBA00024446"/>
    </source>
</evidence>
<dbReference type="eggNOG" id="ENOG5031BS9">
    <property type="taxonomic scope" value="Bacteria"/>
</dbReference>
<sequence length="100" mass="10809">MDFRLIKSPTEGTKRALIKRMGAEGKEAIKNVDAIGLAQGKLIEMIYAIDIAEKAAGVIVEDIKGICPQHMTSIAILGDTSSVESAIEEIKLKLKEGRDL</sequence>
<dbReference type="SMART" id="SM00877">
    <property type="entry name" value="BMC"/>
    <property type="match status" value="1"/>
</dbReference>
<dbReference type="SUPFAM" id="SSF143414">
    <property type="entry name" value="CcmK-like"/>
    <property type="match status" value="1"/>
</dbReference>
<dbReference type="HOGENOM" id="CLU_171083_1_0_9"/>
<dbReference type="AlphaFoldDB" id="A0A0A7FZE5"/>
<dbReference type="STRING" id="1561.NPD11_2179"/>
<dbReference type="GO" id="GO:0031469">
    <property type="term" value="C:bacterial microcompartment"/>
    <property type="evidence" value="ECO:0007669"/>
    <property type="project" value="UniProtKB-SubCell"/>
</dbReference>
<evidence type="ECO:0000313" key="4">
    <source>
        <dbReference type="EMBL" id="AIY84952.1"/>
    </source>
</evidence>
<accession>A0A0A7FZE5</accession>
<gene>
    <name evidence="4" type="ORF">U729_812</name>
</gene>
<dbReference type="InterPro" id="IPR037233">
    <property type="entry name" value="CcmK-like_sf"/>
</dbReference>
<dbReference type="KEGG" id="cbv:U729_812"/>
<dbReference type="OrthoDB" id="3182611at2"/>
<protein>
    <submittedName>
        <fullName evidence="4">BMC domain protein</fullName>
    </submittedName>
</protein>
<feature type="domain" description="Bacterial microcompartment" evidence="3">
    <location>
        <begin position="33"/>
        <end position="100"/>
    </location>
</feature>
<evidence type="ECO:0000259" key="3">
    <source>
        <dbReference type="SMART" id="SM00877"/>
    </source>
</evidence>
<proteinExistence type="predicted"/>
<dbReference type="Pfam" id="PF00936">
    <property type="entry name" value="BMC"/>
    <property type="match status" value="1"/>
</dbReference>
<dbReference type="EMBL" id="CP006905">
    <property type="protein sequence ID" value="AIY84952.1"/>
    <property type="molecule type" value="Genomic_DNA"/>
</dbReference>
<reference evidence="4 5" key="1">
    <citation type="journal article" date="2015" name="Infect. Genet. Evol.">
        <title>Genomic sequences of six botulinum neurotoxin-producing strains representing three clostridial species illustrate the mobility and diversity of botulinum neurotoxin genes.</title>
        <authorList>
            <person name="Smith T.J."/>
            <person name="Hill K.K."/>
            <person name="Xie G."/>
            <person name="Foley B.T."/>
            <person name="Williamson C.H."/>
            <person name="Foster J.T."/>
            <person name="Johnson S.L."/>
            <person name="Chertkov O."/>
            <person name="Teshima H."/>
            <person name="Gibbons H.S."/>
            <person name="Johnsky L.A."/>
            <person name="Karavis M.A."/>
            <person name="Smith L.A."/>
        </authorList>
    </citation>
    <scope>NUCLEOTIDE SEQUENCE [LARGE SCALE GENOMIC DNA]</scope>
    <source>
        <strain evidence="4">Sullivan</strain>
    </source>
</reference>